<dbReference type="NCBIfam" id="TIGR00277">
    <property type="entry name" value="HDIG"/>
    <property type="match status" value="1"/>
</dbReference>
<dbReference type="InterPro" id="IPR003607">
    <property type="entry name" value="HD/PDEase_dom"/>
</dbReference>
<dbReference type="GO" id="GO:0000166">
    <property type="term" value="F:nucleotide binding"/>
    <property type="evidence" value="ECO:0007669"/>
    <property type="project" value="UniProtKB-KW"/>
</dbReference>
<reference evidence="8" key="2">
    <citation type="submission" date="2021-04" db="EMBL/GenBank/DDBJ databases">
        <authorList>
            <person name="Gilroy R."/>
        </authorList>
    </citation>
    <scope>NUCLEOTIDE SEQUENCE</scope>
    <source>
        <strain evidence="8">CHK195-9823</strain>
    </source>
</reference>
<dbReference type="Gene3D" id="1.10.3210.10">
    <property type="entry name" value="Hypothetical protein af1432"/>
    <property type="match status" value="1"/>
</dbReference>
<accession>A0A9D1PFD5</accession>
<dbReference type="Proteomes" id="UP000886814">
    <property type="component" value="Unassembled WGS sequence"/>
</dbReference>
<dbReference type="PROSITE" id="PS51831">
    <property type="entry name" value="HD"/>
    <property type="match status" value="1"/>
</dbReference>
<dbReference type="GO" id="GO:0046872">
    <property type="term" value="F:metal ion binding"/>
    <property type="evidence" value="ECO:0007669"/>
    <property type="project" value="UniProtKB-KW"/>
</dbReference>
<dbReference type="EC" id="3.6.1.41" evidence="1"/>
<evidence type="ECO:0000256" key="3">
    <source>
        <dbReference type="ARBA" id="ARBA00022741"/>
    </source>
</evidence>
<dbReference type="PANTHER" id="PTHR35795">
    <property type="entry name" value="SLR1885 PROTEIN"/>
    <property type="match status" value="1"/>
</dbReference>
<dbReference type="SUPFAM" id="SSF109604">
    <property type="entry name" value="HD-domain/PDEase-like"/>
    <property type="match status" value="1"/>
</dbReference>
<feature type="domain" description="HD" evidence="7">
    <location>
        <begin position="20"/>
        <end position="135"/>
    </location>
</feature>
<dbReference type="EMBL" id="DXIQ01000092">
    <property type="protein sequence ID" value="HIV39911.1"/>
    <property type="molecule type" value="Genomic_DNA"/>
</dbReference>
<dbReference type="GO" id="GO:0008803">
    <property type="term" value="F:bis(5'-nucleosyl)-tetraphosphatase (symmetrical) activity"/>
    <property type="evidence" value="ECO:0007669"/>
    <property type="project" value="UniProtKB-EC"/>
</dbReference>
<dbReference type="AlphaFoldDB" id="A0A9D1PFD5"/>
<comment type="caution">
    <text evidence="8">The sequence shown here is derived from an EMBL/GenBank/DDBJ whole genome shotgun (WGS) entry which is preliminary data.</text>
</comment>
<evidence type="ECO:0000256" key="5">
    <source>
        <dbReference type="ARBA" id="ARBA00023004"/>
    </source>
</evidence>
<reference evidence="8" key="1">
    <citation type="journal article" date="2021" name="PeerJ">
        <title>Extensive microbial diversity within the chicken gut microbiome revealed by metagenomics and culture.</title>
        <authorList>
            <person name="Gilroy R."/>
            <person name="Ravi A."/>
            <person name="Getino M."/>
            <person name="Pursley I."/>
            <person name="Horton D.L."/>
            <person name="Alikhan N.F."/>
            <person name="Baker D."/>
            <person name="Gharbi K."/>
            <person name="Hall N."/>
            <person name="Watson M."/>
            <person name="Adriaenssens E.M."/>
            <person name="Foster-Nyarko E."/>
            <person name="Jarju S."/>
            <person name="Secka A."/>
            <person name="Antonio M."/>
            <person name="Oren A."/>
            <person name="Chaudhuri R.R."/>
            <person name="La Ragione R."/>
            <person name="Hildebrand F."/>
            <person name="Pallen M.J."/>
        </authorList>
    </citation>
    <scope>NUCLEOTIDE SEQUENCE</scope>
    <source>
        <strain evidence="8">CHK195-9823</strain>
    </source>
</reference>
<name>A0A9D1PFD5_9FIRM</name>
<evidence type="ECO:0000256" key="6">
    <source>
        <dbReference type="ARBA" id="ARBA00049417"/>
    </source>
</evidence>
<dbReference type="NCBIfam" id="TIGR00488">
    <property type="entry name" value="bis(5'-nucleosyl)-tetraphosphatase (symmetrical) YqeK"/>
    <property type="match status" value="1"/>
</dbReference>
<evidence type="ECO:0000313" key="8">
    <source>
        <dbReference type="EMBL" id="HIV39911.1"/>
    </source>
</evidence>
<gene>
    <name evidence="8" type="primary">yqeK</name>
    <name evidence="8" type="ORF">H9747_13115</name>
</gene>
<keyword evidence="4 8" id="KW-0378">Hydrolase</keyword>
<evidence type="ECO:0000256" key="4">
    <source>
        <dbReference type="ARBA" id="ARBA00022801"/>
    </source>
</evidence>
<dbReference type="InterPro" id="IPR005249">
    <property type="entry name" value="YqeK"/>
</dbReference>
<comment type="catalytic activity">
    <reaction evidence="6">
        <text>P(1),P(4)-bis(5'-adenosyl) tetraphosphate + H2O = 2 ADP + 2 H(+)</text>
        <dbReference type="Rhea" id="RHEA:24252"/>
        <dbReference type="ChEBI" id="CHEBI:15377"/>
        <dbReference type="ChEBI" id="CHEBI:15378"/>
        <dbReference type="ChEBI" id="CHEBI:58141"/>
        <dbReference type="ChEBI" id="CHEBI:456216"/>
        <dbReference type="EC" id="3.6.1.41"/>
    </reaction>
</comment>
<sequence>MKYNFAEYEKKLKKYLDKDRYRHTLGVMYTAAALAMAHDYDMEQAQMAGLLHDCAKCIPNKKKLKICKKQDIRVSSVEKSNPFLLHAKLGAYIAKEKYQIEDEEILSAIRWHTTGKEAMSELEKIVYIADYIEPGRNKAPRLAWIRKVAFEDLDEGMYYILKDSLTYLGNSSKVLDPMTRKAFEYYETLHLERKQRKEKHGK</sequence>
<evidence type="ECO:0000256" key="2">
    <source>
        <dbReference type="ARBA" id="ARBA00022723"/>
    </source>
</evidence>
<keyword evidence="5" id="KW-0408">Iron</keyword>
<keyword evidence="2" id="KW-0479">Metal-binding</keyword>
<evidence type="ECO:0000256" key="1">
    <source>
        <dbReference type="ARBA" id="ARBA00012506"/>
    </source>
</evidence>
<protein>
    <recommendedName>
        <fullName evidence="1">bis(5'-nucleosyl)-tetraphosphatase (symmetrical)</fullName>
        <ecNumber evidence="1">3.6.1.41</ecNumber>
    </recommendedName>
</protein>
<proteinExistence type="predicted"/>
<dbReference type="CDD" id="cd00077">
    <property type="entry name" value="HDc"/>
    <property type="match status" value="1"/>
</dbReference>
<dbReference type="InterPro" id="IPR006674">
    <property type="entry name" value="HD_domain"/>
</dbReference>
<evidence type="ECO:0000259" key="7">
    <source>
        <dbReference type="PROSITE" id="PS51831"/>
    </source>
</evidence>
<dbReference type="InterPro" id="IPR051094">
    <property type="entry name" value="Diverse_Catalytic_Enzymes"/>
</dbReference>
<dbReference type="SMART" id="SM00471">
    <property type="entry name" value="HDc"/>
    <property type="match status" value="1"/>
</dbReference>
<keyword evidence="3" id="KW-0547">Nucleotide-binding</keyword>
<evidence type="ECO:0000313" key="9">
    <source>
        <dbReference type="Proteomes" id="UP000886814"/>
    </source>
</evidence>
<dbReference type="Pfam" id="PF01966">
    <property type="entry name" value="HD"/>
    <property type="match status" value="1"/>
</dbReference>
<dbReference type="InterPro" id="IPR006675">
    <property type="entry name" value="HDIG_dom"/>
</dbReference>
<dbReference type="PANTHER" id="PTHR35795:SF1">
    <property type="entry name" value="BIS(5'-NUCLEOSYL)-TETRAPHOSPHATASE, SYMMETRICAL"/>
    <property type="match status" value="1"/>
</dbReference>
<organism evidence="8 9">
    <name type="scientific">Candidatus Blautia stercorigallinarum</name>
    <dbReference type="NCBI Taxonomy" id="2838501"/>
    <lineage>
        <taxon>Bacteria</taxon>
        <taxon>Bacillati</taxon>
        <taxon>Bacillota</taxon>
        <taxon>Clostridia</taxon>
        <taxon>Lachnospirales</taxon>
        <taxon>Lachnospiraceae</taxon>
        <taxon>Blautia</taxon>
    </lineage>
</organism>